<keyword evidence="1" id="KW-0472">Membrane</keyword>
<evidence type="ECO:0000313" key="3">
    <source>
        <dbReference type="Proteomes" id="UP000605848"/>
    </source>
</evidence>
<reference evidence="2" key="1">
    <citation type="submission" date="2021-01" db="EMBL/GenBank/DDBJ databases">
        <title>Microvirga sp.</title>
        <authorList>
            <person name="Kim M.K."/>
        </authorList>
    </citation>
    <scope>NUCLEOTIDE SEQUENCE</scope>
    <source>
        <strain evidence="2">5420S-16</strain>
    </source>
</reference>
<keyword evidence="1" id="KW-0812">Transmembrane</keyword>
<evidence type="ECO:0000256" key="1">
    <source>
        <dbReference type="SAM" id="Phobius"/>
    </source>
</evidence>
<dbReference type="RefSeq" id="WP_202062154.1">
    <property type="nucleotide sequence ID" value="NZ_JAEQMY010000027.1"/>
</dbReference>
<proteinExistence type="predicted"/>
<sequence>MKPQERDQLAKSQKLDAIQAELAQYGRTARLTLLLVTVLGAVVLAVLLYHVLGHA</sequence>
<gene>
    <name evidence="2" type="ORF">JKG68_17615</name>
</gene>
<dbReference type="Proteomes" id="UP000605848">
    <property type="component" value="Unassembled WGS sequence"/>
</dbReference>
<evidence type="ECO:0000313" key="2">
    <source>
        <dbReference type="EMBL" id="MBL0405781.1"/>
    </source>
</evidence>
<keyword evidence="3" id="KW-1185">Reference proteome</keyword>
<feature type="transmembrane region" description="Helical" evidence="1">
    <location>
        <begin position="31"/>
        <end position="52"/>
    </location>
</feature>
<keyword evidence="1" id="KW-1133">Transmembrane helix</keyword>
<dbReference type="EMBL" id="JAEQMY010000027">
    <property type="protein sequence ID" value="MBL0405781.1"/>
    <property type="molecule type" value="Genomic_DNA"/>
</dbReference>
<accession>A0A937D0E8</accession>
<comment type="caution">
    <text evidence="2">The sequence shown here is derived from an EMBL/GenBank/DDBJ whole genome shotgun (WGS) entry which is preliminary data.</text>
</comment>
<dbReference type="AlphaFoldDB" id="A0A937D0E8"/>
<organism evidence="2 3">
    <name type="scientific">Microvirga aerilata</name>
    <dbReference type="NCBI Taxonomy" id="670292"/>
    <lineage>
        <taxon>Bacteria</taxon>
        <taxon>Pseudomonadati</taxon>
        <taxon>Pseudomonadota</taxon>
        <taxon>Alphaproteobacteria</taxon>
        <taxon>Hyphomicrobiales</taxon>
        <taxon>Methylobacteriaceae</taxon>
        <taxon>Microvirga</taxon>
    </lineage>
</organism>
<name>A0A937D0E8_9HYPH</name>
<protein>
    <submittedName>
        <fullName evidence="2">Uncharacterized protein</fullName>
    </submittedName>
</protein>